<accession>J0WXN9</accession>
<reference evidence="3" key="1">
    <citation type="journal article" date="2012" name="Science">
        <title>The Paleozoic origin of enzymatic lignin decomposition reconstructed from 31 fungal genomes.</title>
        <authorList>
            <person name="Floudas D."/>
            <person name="Binder M."/>
            <person name="Riley R."/>
            <person name="Barry K."/>
            <person name="Blanchette R.A."/>
            <person name="Henrissat B."/>
            <person name="Martinez A.T."/>
            <person name="Otillar R."/>
            <person name="Spatafora J.W."/>
            <person name="Yadav J.S."/>
            <person name="Aerts A."/>
            <person name="Benoit I."/>
            <person name="Boyd A."/>
            <person name="Carlson A."/>
            <person name="Copeland A."/>
            <person name="Coutinho P.M."/>
            <person name="de Vries R.P."/>
            <person name="Ferreira P."/>
            <person name="Findley K."/>
            <person name="Foster B."/>
            <person name="Gaskell J."/>
            <person name="Glotzer D."/>
            <person name="Gorecki P."/>
            <person name="Heitman J."/>
            <person name="Hesse C."/>
            <person name="Hori C."/>
            <person name="Igarashi K."/>
            <person name="Jurgens J.A."/>
            <person name="Kallen N."/>
            <person name="Kersten P."/>
            <person name="Kohler A."/>
            <person name="Kuees U."/>
            <person name="Kumar T.K.A."/>
            <person name="Kuo A."/>
            <person name="LaButti K."/>
            <person name="Larrondo L.F."/>
            <person name="Lindquist E."/>
            <person name="Ling A."/>
            <person name="Lombard V."/>
            <person name="Lucas S."/>
            <person name="Lundell T."/>
            <person name="Martin R."/>
            <person name="McLaughlin D.J."/>
            <person name="Morgenstern I."/>
            <person name="Morin E."/>
            <person name="Murat C."/>
            <person name="Nagy L.G."/>
            <person name="Nolan M."/>
            <person name="Ohm R.A."/>
            <person name="Patyshakuliyeva A."/>
            <person name="Rokas A."/>
            <person name="Ruiz-Duenas F.J."/>
            <person name="Sabat G."/>
            <person name="Salamov A."/>
            <person name="Samejima M."/>
            <person name="Schmutz J."/>
            <person name="Slot J.C."/>
            <person name="St John F."/>
            <person name="Stenlid J."/>
            <person name="Sun H."/>
            <person name="Sun S."/>
            <person name="Syed K."/>
            <person name="Tsang A."/>
            <person name="Wiebenga A."/>
            <person name="Young D."/>
            <person name="Pisabarro A."/>
            <person name="Eastwood D.C."/>
            <person name="Martin F."/>
            <person name="Cullen D."/>
            <person name="Grigoriev I.V."/>
            <person name="Hibbett D.S."/>
        </authorList>
    </citation>
    <scope>NUCLEOTIDE SEQUENCE [LARGE SCALE GENOMIC DNA]</scope>
    <source>
        <strain evidence="3">TFB10046</strain>
    </source>
</reference>
<evidence type="ECO:0000313" key="2">
    <source>
        <dbReference type="EMBL" id="EJD44560.1"/>
    </source>
</evidence>
<protein>
    <submittedName>
        <fullName evidence="2">Uncharacterized protein</fullName>
    </submittedName>
</protein>
<dbReference type="InParanoid" id="J0WXN9"/>
<gene>
    <name evidence="2" type="ORF">AURDEDRAFT_166345</name>
</gene>
<name>J0WXN9_AURST</name>
<dbReference type="AlphaFoldDB" id="J0WXN9"/>
<evidence type="ECO:0000256" key="1">
    <source>
        <dbReference type="SAM" id="MobiDB-lite"/>
    </source>
</evidence>
<evidence type="ECO:0000313" key="3">
    <source>
        <dbReference type="Proteomes" id="UP000006514"/>
    </source>
</evidence>
<sequence length="188" mass="20041">MSFSIPTYPGLFEGAPLPWLDAEGVDQNTYYLQLEGDQNPPYIDPEVFAMLQDLPAHQHSHAQDAVNQPPPIATPPEVASASSTPNAAIDTPEMDLQPFTPDAALFPNPQAQVHPVPPPGQAVANPPPPAVVYALLYHGMSDRDCADSLCCDVAFPVNKDGRCICPVAGCATTFTSKGSAVRHLWSPT</sequence>
<dbReference type="EMBL" id="JH687770">
    <property type="protein sequence ID" value="EJD44560.1"/>
    <property type="molecule type" value="Genomic_DNA"/>
</dbReference>
<dbReference type="KEGG" id="adl:AURDEDRAFT_166345"/>
<organism evidence="2 3">
    <name type="scientific">Auricularia subglabra (strain TFB-10046 / SS5)</name>
    <name type="common">White-rot fungus</name>
    <name type="synonym">Auricularia delicata (strain TFB10046)</name>
    <dbReference type="NCBI Taxonomy" id="717982"/>
    <lineage>
        <taxon>Eukaryota</taxon>
        <taxon>Fungi</taxon>
        <taxon>Dikarya</taxon>
        <taxon>Basidiomycota</taxon>
        <taxon>Agaricomycotina</taxon>
        <taxon>Agaricomycetes</taxon>
        <taxon>Auriculariales</taxon>
        <taxon>Auriculariaceae</taxon>
        <taxon>Auricularia</taxon>
    </lineage>
</organism>
<feature type="compositionally biased region" description="Pro residues" evidence="1">
    <location>
        <begin position="115"/>
        <end position="124"/>
    </location>
</feature>
<dbReference type="Proteomes" id="UP000006514">
    <property type="component" value="Unassembled WGS sequence"/>
</dbReference>
<feature type="region of interest" description="Disordered" evidence="1">
    <location>
        <begin position="58"/>
        <end position="124"/>
    </location>
</feature>
<proteinExistence type="predicted"/>
<keyword evidence="3" id="KW-1185">Reference proteome</keyword>